<accession>A0A4R3M8Y3</accession>
<gene>
    <name evidence="2" type="ORF">EDC22_10664</name>
</gene>
<evidence type="ECO:0000256" key="1">
    <source>
        <dbReference type="SAM" id="Phobius"/>
    </source>
</evidence>
<keyword evidence="3" id="KW-1185">Reference proteome</keyword>
<dbReference type="AlphaFoldDB" id="A0A4R3M8Y3"/>
<keyword evidence="1" id="KW-0812">Transmembrane</keyword>
<keyword evidence="1" id="KW-1133">Transmembrane helix</keyword>
<sequence>MRSATVFGIRRFGDRLIALALFLALVAPFALARI</sequence>
<feature type="transmembrane region" description="Helical" evidence="1">
    <location>
        <begin position="12"/>
        <end position="31"/>
    </location>
</feature>
<reference evidence="2 3" key="1">
    <citation type="submission" date="2019-03" db="EMBL/GenBank/DDBJ databases">
        <title>Genomic Encyclopedia of Type Strains, Phase IV (KMG-IV): sequencing the most valuable type-strain genomes for metagenomic binning, comparative biology and taxonomic classification.</title>
        <authorList>
            <person name="Goeker M."/>
        </authorList>
    </citation>
    <scope>NUCLEOTIDE SEQUENCE [LARGE SCALE GENOMIC DNA]</scope>
    <source>
        <strain evidence="2 3">DSM 19345</strain>
    </source>
</reference>
<keyword evidence="1" id="KW-0472">Membrane</keyword>
<evidence type="ECO:0000313" key="3">
    <source>
        <dbReference type="Proteomes" id="UP000295678"/>
    </source>
</evidence>
<dbReference type="EMBL" id="SMAK01000006">
    <property type="protein sequence ID" value="TCT09870.1"/>
    <property type="molecule type" value="Genomic_DNA"/>
</dbReference>
<dbReference type="Proteomes" id="UP000295678">
    <property type="component" value="Unassembled WGS sequence"/>
</dbReference>
<name>A0A4R3M8Y3_9HYPH</name>
<comment type="caution">
    <text evidence="2">The sequence shown here is derived from an EMBL/GenBank/DDBJ whole genome shotgun (WGS) entry which is preliminary data.</text>
</comment>
<protein>
    <submittedName>
        <fullName evidence="2">Uncharacterized protein</fullName>
    </submittedName>
</protein>
<proteinExistence type="predicted"/>
<evidence type="ECO:0000313" key="2">
    <source>
        <dbReference type="EMBL" id="TCT09870.1"/>
    </source>
</evidence>
<organism evidence="2 3">
    <name type="scientific">Tepidamorphus gemmatus</name>
    <dbReference type="NCBI Taxonomy" id="747076"/>
    <lineage>
        <taxon>Bacteria</taxon>
        <taxon>Pseudomonadati</taxon>
        <taxon>Pseudomonadota</taxon>
        <taxon>Alphaproteobacteria</taxon>
        <taxon>Hyphomicrobiales</taxon>
        <taxon>Tepidamorphaceae</taxon>
        <taxon>Tepidamorphus</taxon>
    </lineage>
</organism>